<dbReference type="Proteomes" id="UP000193560">
    <property type="component" value="Unassembled WGS sequence"/>
</dbReference>
<evidence type="ECO:0000256" key="6">
    <source>
        <dbReference type="SAM" id="Coils"/>
    </source>
</evidence>
<evidence type="ECO:0000256" key="3">
    <source>
        <dbReference type="ARBA" id="ARBA00023015"/>
    </source>
</evidence>
<dbReference type="SMART" id="SM01401">
    <property type="entry name" value="Sds3"/>
    <property type="match status" value="1"/>
</dbReference>
<keyword evidence="4" id="KW-0804">Transcription</keyword>
<dbReference type="PANTHER" id="PTHR21964">
    <property type="entry name" value="BREAST CANCER METASTASIS-SUPPRESSOR 1"/>
    <property type="match status" value="1"/>
</dbReference>
<feature type="compositionally biased region" description="Basic and acidic residues" evidence="7">
    <location>
        <begin position="42"/>
        <end position="59"/>
    </location>
</feature>
<keyword evidence="3" id="KW-0805">Transcription regulation</keyword>
<evidence type="ECO:0000256" key="5">
    <source>
        <dbReference type="ARBA" id="ARBA00023242"/>
    </source>
</evidence>
<dbReference type="GO" id="GO:0005654">
    <property type="term" value="C:nucleoplasm"/>
    <property type="evidence" value="ECO:0007669"/>
    <property type="project" value="UniProtKB-ARBA"/>
</dbReference>
<reference evidence="8 9" key="1">
    <citation type="submission" date="2016-07" db="EMBL/GenBank/DDBJ databases">
        <title>Pervasive Adenine N6-methylation of Active Genes in Fungi.</title>
        <authorList>
            <consortium name="DOE Joint Genome Institute"/>
            <person name="Mondo S.J."/>
            <person name="Dannebaum R.O."/>
            <person name="Kuo R.C."/>
            <person name="Labutti K."/>
            <person name="Haridas S."/>
            <person name="Kuo A."/>
            <person name="Salamov A."/>
            <person name="Ahrendt S.R."/>
            <person name="Lipzen A."/>
            <person name="Sullivan W."/>
            <person name="Andreopoulos W.B."/>
            <person name="Clum A."/>
            <person name="Lindquist E."/>
            <person name="Daum C."/>
            <person name="Ramamoorthy G.K."/>
            <person name="Gryganskyi A."/>
            <person name="Culley D."/>
            <person name="Magnuson J.K."/>
            <person name="James T.Y."/>
            <person name="O'Malley M.A."/>
            <person name="Stajich J.E."/>
            <person name="Spatafora J.W."/>
            <person name="Visel A."/>
            <person name="Grigoriev I.V."/>
        </authorList>
    </citation>
    <scope>NUCLEOTIDE SEQUENCE [LARGE SCALE GENOMIC DNA]</scope>
    <source>
        <strain evidence="8 9">NRRL 1336</strain>
    </source>
</reference>
<evidence type="ECO:0000256" key="7">
    <source>
        <dbReference type="SAM" id="MobiDB-lite"/>
    </source>
</evidence>
<name>A0A1X2IDC2_9FUNG</name>
<feature type="region of interest" description="Disordered" evidence="7">
    <location>
        <begin position="16"/>
        <end position="81"/>
    </location>
</feature>
<sequence>MLPQLSYIVAQAGVDARLLPTPPPPPPSMLPRLTKPLYSHGESPRLDHAYSPHSMRPDLDTSATPPRLPQHSTHTTRTSYTPMPTLSLSYVYPSSSLPHLATTVPPAATTTATAAAATPSPGHIPPQQTPLPMAISSYQHNYPTSTHPPPSTAPSSSIHHRYPANDSWGSALKPSKSSSERDTYLRRTSRGFMVPDQATLATATTWHEDNNNHANINSSSDGSGNGYNYPTPSEYHGLHEAMVAGSGTAPTAAVTLHRYTSSHHVEPLKEWNQLLTWMEHQFREQKEDVYQEKLASLQQELKSLQNDAHETYLELVADLDVKRQTMIADAACFLKYQQEWVEQLYQEDMAVIEEEYNIERRHLHDAIMAVIEDRKKLIKEDKDHGLLKIKDLFNEAYSRVTNKRTLRKRPATESSRQDSRKRQARHAAALQLDSALAKEEDELDEELMLMKKEPHALAS</sequence>
<accession>A0A1X2IDC2</accession>
<gene>
    <name evidence="8" type="ORF">BCR42DRAFT_452280</name>
</gene>
<dbReference type="GO" id="GO:0010468">
    <property type="term" value="P:regulation of gene expression"/>
    <property type="evidence" value="ECO:0007669"/>
    <property type="project" value="UniProtKB-ARBA"/>
</dbReference>
<protein>
    <submittedName>
        <fullName evidence="8">Sds3-like-domain-containing protein</fullName>
    </submittedName>
</protein>
<dbReference type="Pfam" id="PF08598">
    <property type="entry name" value="Sds3"/>
    <property type="match status" value="1"/>
</dbReference>
<feature type="region of interest" description="Disordered" evidence="7">
    <location>
        <begin position="404"/>
        <end position="428"/>
    </location>
</feature>
<dbReference type="InterPro" id="IPR013907">
    <property type="entry name" value="Sds3"/>
</dbReference>
<feature type="region of interest" description="Disordered" evidence="7">
    <location>
        <begin position="111"/>
        <end position="189"/>
    </location>
</feature>
<dbReference type="AlphaFoldDB" id="A0A1X2IDC2"/>
<keyword evidence="6" id="KW-0175">Coiled coil</keyword>
<feature type="compositionally biased region" description="Pro residues" evidence="7">
    <location>
        <begin position="20"/>
        <end position="29"/>
    </location>
</feature>
<dbReference type="STRING" id="90262.A0A1X2IDC2"/>
<keyword evidence="5" id="KW-0539">Nucleus</keyword>
<comment type="caution">
    <text evidence="8">The sequence shown here is derived from an EMBL/GenBank/DDBJ whole genome shotgun (WGS) entry which is preliminary data.</text>
</comment>
<dbReference type="OrthoDB" id="70376at2759"/>
<comment type="subcellular location">
    <subcellularLocation>
        <location evidence="1">Nucleus</location>
    </subcellularLocation>
</comment>
<proteinExistence type="predicted"/>
<feature type="compositionally biased region" description="Polar residues" evidence="7">
    <location>
        <begin position="70"/>
        <end position="81"/>
    </location>
</feature>
<evidence type="ECO:0000256" key="2">
    <source>
        <dbReference type="ARBA" id="ARBA00022491"/>
    </source>
</evidence>
<evidence type="ECO:0000256" key="1">
    <source>
        <dbReference type="ARBA" id="ARBA00004123"/>
    </source>
</evidence>
<evidence type="ECO:0000256" key="4">
    <source>
        <dbReference type="ARBA" id="ARBA00023163"/>
    </source>
</evidence>
<evidence type="ECO:0000313" key="9">
    <source>
        <dbReference type="Proteomes" id="UP000193560"/>
    </source>
</evidence>
<evidence type="ECO:0000313" key="8">
    <source>
        <dbReference type="EMBL" id="ORZ14519.1"/>
    </source>
</evidence>
<keyword evidence="9" id="KW-1185">Reference proteome</keyword>
<organism evidence="8 9">
    <name type="scientific">Absidia repens</name>
    <dbReference type="NCBI Taxonomy" id="90262"/>
    <lineage>
        <taxon>Eukaryota</taxon>
        <taxon>Fungi</taxon>
        <taxon>Fungi incertae sedis</taxon>
        <taxon>Mucoromycota</taxon>
        <taxon>Mucoromycotina</taxon>
        <taxon>Mucoromycetes</taxon>
        <taxon>Mucorales</taxon>
        <taxon>Cunninghamellaceae</taxon>
        <taxon>Absidia</taxon>
    </lineage>
</organism>
<keyword evidence="2" id="KW-0678">Repressor</keyword>
<feature type="coiled-coil region" evidence="6">
    <location>
        <begin position="287"/>
        <end position="314"/>
    </location>
</feature>
<dbReference type="EMBL" id="MCGE01000014">
    <property type="protein sequence ID" value="ORZ14519.1"/>
    <property type="molecule type" value="Genomic_DNA"/>
</dbReference>